<comment type="caution">
    <text evidence="2">The sequence shown here is derived from an EMBL/GenBank/DDBJ whole genome shotgun (WGS) entry which is preliminary data.</text>
</comment>
<reference evidence="2 3" key="1">
    <citation type="submission" date="2019-02" db="EMBL/GenBank/DDBJ databases">
        <title>Deep-cultivation of Planctomycetes and their phenomic and genomic characterization uncovers novel biology.</title>
        <authorList>
            <person name="Wiegand S."/>
            <person name="Jogler M."/>
            <person name="Boedeker C."/>
            <person name="Pinto D."/>
            <person name="Vollmers J."/>
            <person name="Rivas-Marin E."/>
            <person name="Kohn T."/>
            <person name="Peeters S.H."/>
            <person name="Heuer A."/>
            <person name="Rast P."/>
            <person name="Oberbeckmann S."/>
            <person name="Bunk B."/>
            <person name="Jeske O."/>
            <person name="Meyerdierks A."/>
            <person name="Storesund J.E."/>
            <person name="Kallscheuer N."/>
            <person name="Luecker S."/>
            <person name="Lage O.M."/>
            <person name="Pohl T."/>
            <person name="Merkel B.J."/>
            <person name="Hornburger P."/>
            <person name="Mueller R.-W."/>
            <person name="Bruemmer F."/>
            <person name="Labrenz M."/>
            <person name="Spormann A.M."/>
            <person name="Op Den Camp H."/>
            <person name="Overmann J."/>
            <person name="Amann R."/>
            <person name="Jetten M.S.M."/>
            <person name="Mascher T."/>
            <person name="Medema M.H."/>
            <person name="Devos D.P."/>
            <person name="Kaster A.-K."/>
            <person name="Ovreas L."/>
            <person name="Rohde M."/>
            <person name="Galperin M.Y."/>
            <person name="Jogler C."/>
        </authorList>
    </citation>
    <scope>NUCLEOTIDE SEQUENCE [LARGE SCALE GENOMIC DNA]</scope>
    <source>
        <strain evidence="2 3">Pla52n</strain>
    </source>
</reference>
<dbReference type="InterPro" id="IPR053812">
    <property type="entry name" value="HTH_Sigma70_ECF-like"/>
</dbReference>
<protein>
    <submittedName>
        <fullName evidence="2">ECF sigma factor</fullName>
    </submittedName>
</protein>
<proteinExistence type="predicted"/>
<dbReference type="OrthoDB" id="291381at2"/>
<dbReference type="Gene3D" id="1.10.1740.10">
    <property type="match status" value="1"/>
</dbReference>
<dbReference type="SUPFAM" id="SSF88946">
    <property type="entry name" value="Sigma2 domain of RNA polymerase sigma factors"/>
    <property type="match status" value="1"/>
</dbReference>
<keyword evidence="3" id="KW-1185">Reference proteome</keyword>
<name>A0A5C5ZYN1_9BACT</name>
<dbReference type="RefSeq" id="WP_146523033.1">
    <property type="nucleotide sequence ID" value="NZ_CP151726.1"/>
</dbReference>
<dbReference type="Proteomes" id="UP000320176">
    <property type="component" value="Unassembled WGS sequence"/>
</dbReference>
<dbReference type="AlphaFoldDB" id="A0A5C5ZYN1"/>
<sequence>MNSDEEISMLIERIKSGRDDEASAALWENYFERLKAVAKRNLGGVSTRSSDEEDVALSAMHSFFRRAEGGGFEELSNRNELWSLLLTIVIRKAQAQRRRANAQKRGHDAVRGESVFNNIAGKAGAGLSGVAGDAGLASLLLEGTERLHQLDDPTLQRIAVLKLEGYTINEIADRLRLARSTVKRKIGLIKERWLESDE</sequence>
<feature type="domain" description="RNA polymerase sigma-70 ECF-like HTH" evidence="1">
    <location>
        <begin position="5"/>
        <end position="196"/>
    </location>
</feature>
<dbReference type="GO" id="GO:0003700">
    <property type="term" value="F:DNA-binding transcription factor activity"/>
    <property type="evidence" value="ECO:0007669"/>
    <property type="project" value="InterPro"/>
</dbReference>
<gene>
    <name evidence="2" type="ORF">Pla52n_60970</name>
</gene>
<evidence type="ECO:0000259" key="1">
    <source>
        <dbReference type="Pfam" id="PF07638"/>
    </source>
</evidence>
<organism evidence="2 3">
    <name type="scientific">Stieleria varia</name>
    <dbReference type="NCBI Taxonomy" id="2528005"/>
    <lineage>
        <taxon>Bacteria</taxon>
        <taxon>Pseudomonadati</taxon>
        <taxon>Planctomycetota</taxon>
        <taxon>Planctomycetia</taxon>
        <taxon>Pirellulales</taxon>
        <taxon>Pirellulaceae</taxon>
        <taxon>Stieleria</taxon>
    </lineage>
</organism>
<dbReference type="EMBL" id="SJPN01000010">
    <property type="protein sequence ID" value="TWT92732.1"/>
    <property type="molecule type" value="Genomic_DNA"/>
</dbReference>
<dbReference type="InterPro" id="IPR013325">
    <property type="entry name" value="RNA_pol_sigma_r2"/>
</dbReference>
<dbReference type="GO" id="GO:0006352">
    <property type="term" value="P:DNA-templated transcription initiation"/>
    <property type="evidence" value="ECO:0007669"/>
    <property type="project" value="InterPro"/>
</dbReference>
<dbReference type="Pfam" id="PF07638">
    <property type="entry name" value="Sigma70_ECF"/>
    <property type="match status" value="1"/>
</dbReference>
<accession>A0A5C5ZYN1</accession>
<evidence type="ECO:0000313" key="2">
    <source>
        <dbReference type="EMBL" id="TWT92732.1"/>
    </source>
</evidence>
<evidence type="ECO:0000313" key="3">
    <source>
        <dbReference type="Proteomes" id="UP000320176"/>
    </source>
</evidence>